<dbReference type="EMBL" id="MK838113">
    <property type="protein sequence ID" value="QDH46699.1"/>
    <property type="molecule type" value="Genomic_DNA"/>
</dbReference>
<keyword evidence="2" id="KW-1185">Reference proteome</keyword>
<proteinExistence type="predicted"/>
<protein>
    <submittedName>
        <fullName evidence="1">Uncharacterized protein</fullName>
    </submittedName>
</protein>
<sequence length="101" mass="11470">MSGSPKQSTMKPGLRRWRRTMTTSKTDWSAVADKLRAMQPGEAFFLPFRQTKELTNLYNIARRADLVISLQYIELDPVEMKPGVRVTRLEGKPFDQGTPAG</sequence>
<gene>
    <name evidence="1" type="ORF">LAh7_30</name>
</gene>
<evidence type="ECO:0000313" key="1">
    <source>
        <dbReference type="EMBL" id="QDH46699.1"/>
    </source>
</evidence>
<organism evidence="1 2">
    <name type="scientific">Aeromonas phage LAh_7</name>
    <dbReference type="NCBI Taxonomy" id="2591031"/>
    <lineage>
        <taxon>Viruses</taxon>
        <taxon>Duplodnaviria</taxon>
        <taxon>Heunggongvirae</taxon>
        <taxon>Uroviricota</taxon>
        <taxon>Caudoviricetes</taxon>
        <taxon>Casjensviridae</taxon>
        <taxon>Sharonstreetvirus</taxon>
        <taxon>Sharonstreetvirus LAh7</taxon>
    </lineage>
</organism>
<dbReference type="Proteomes" id="UP000318298">
    <property type="component" value="Segment"/>
</dbReference>
<evidence type="ECO:0000313" key="2">
    <source>
        <dbReference type="Proteomes" id="UP000318298"/>
    </source>
</evidence>
<reference evidence="1 2" key="1">
    <citation type="submission" date="2019-04" db="EMBL/GenBank/DDBJ databases">
        <title>Novel bacteriophages capable of disrupting biofilms from clinical strains of Aeromonas hydrophila with intrinsic antibiotic resistance.</title>
        <authorList>
            <person name="Kabwe M."/>
            <person name="Brown T.L."/>
            <person name="Speirs L."/>
            <person name="Ku H."/>
            <person name="Leach M."/>
            <person name="Chan H.T."/>
            <person name="Petrovski S."/>
            <person name="Lock P."/>
            <person name="Tucci J."/>
        </authorList>
    </citation>
    <scope>NUCLEOTIDE SEQUENCE [LARGE SCALE GENOMIC DNA]</scope>
</reference>
<name>A0A514A0A4_9CAUD</name>
<accession>A0A514A0A4</accession>